<reference evidence="1" key="1">
    <citation type="journal article" date="2020" name="Nature">
        <title>Giant virus diversity and host interactions through global metagenomics.</title>
        <authorList>
            <person name="Schulz F."/>
            <person name="Roux S."/>
            <person name="Paez-Espino D."/>
            <person name="Jungbluth S."/>
            <person name="Walsh D.A."/>
            <person name="Denef V.J."/>
            <person name="McMahon K.D."/>
            <person name="Konstantinidis K.T."/>
            <person name="Eloe-Fadrosh E.A."/>
            <person name="Kyrpides N.C."/>
            <person name="Woyke T."/>
        </authorList>
    </citation>
    <scope>NUCLEOTIDE SEQUENCE</scope>
    <source>
        <strain evidence="1">GVMAG-M-3300023179-99</strain>
    </source>
</reference>
<sequence length="41" mass="4908">MNWLLPIVIGTTAMVYVHSFNRMFKLYEKSERTLTLDKVFN</sequence>
<accession>A0A6C0HEZ6</accession>
<proteinExistence type="predicted"/>
<protein>
    <submittedName>
        <fullName evidence="1">Uncharacterized protein</fullName>
    </submittedName>
</protein>
<evidence type="ECO:0000313" key="1">
    <source>
        <dbReference type="EMBL" id="QHT79201.1"/>
    </source>
</evidence>
<name>A0A6C0HEZ6_9ZZZZ</name>
<dbReference type="AlphaFoldDB" id="A0A6C0HEZ6"/>
<dbReference type="EMBL" id="MN739946">
    <property type="protein sequence ID" value="QHT79201.1"/>
    <property type="molecule type" value="Genomic_DNA"/>
</dbReference>
<organism evidence="1">
    <name type="scientific">viral metagenome</name>
    <dbReference type="NCBI Taxonomy" id="1070528"/>
    <lineage>
        <taxon>unclassified sequences</taxon>
        <taxon>metagenomes</taxon>
        <taxon>organismal metagenomes</taxon>
    </lineage>
</organism>